<dbReference type="AlphaFoldDB" id="A0A918X5X2"/>
<reference evidence="5" key="1">
    <citation type="journal article" date="2014" name="Int. J. Syst. Evol. Microbiol.">
        <title>Complete genome sequence of Corynebacterium casei LMG S-19264T (=DSM 44701T), isolated from a smear-ripened cheese.</title>
        <authorList>
            <consortium name="US DOE Joint Genome Institute (JGI-PGF)"/>
            <person name="Walter F."/>
            <person name="Albersmeier A."/>
            <person name="Kalinowski J."/>
            <person name="Ruckert C."/>
        </authorList>
    </citation>
    <scope>NUCLEOTIDE SEQUENCE</scope>
    <source>
        <strain evidence="5">JCM 4637</strain>
    </source>
</reference>
<dbReference type="InterPro" id="IPR050984">
    <property type="entry name" value="Gfo/Idh/MocA_domain"/>
</dbReference>
<dbReference type="InterPro" id="IPR000683">
    <property type="entry name" value="Gfo/Idh/MocA-like_OxRdtase_N"/>
</dbReference>
<protein>
    <submittedName>
        <fullName evidence="5">Oxidoreductase</fullName>
    </submittedName>
</protein>
<dbReference type="Pfam" id="PF01408">
    <property type="entry name" value="GFO_IDH_MocA"/>
    <property type="match status" value="1"/>
</dbReference>
<dbReference type="Gene3D" id="3.40.50.720">
    <property type="entry name" value="NAD(P)-binding Rossmann-like Domain"/>
    <property type="match status" value="1"/>
</dbReference>
<reference evidence="5" key="2">
    <citation type="submission" date="2020-09" db="EMBL/GenBank/DDBJ databases">
        <authorList>
            <person name="Sun Q."/>
            <person name="Ohkuma M."/>
        </authorList>
    </citation>
    <scope>NUCLEOTIDE SEQUENCE</scope>
    <source>
        <strain evidence="5">JCM 4637</strain>
    </source>
</reference>
<dbReference type="EMBL" id="BMVC01000018">
    <property type="protein sequence ID" value="GHD12564.1"/>
    <property type="molecule type" value="Genomic_DNA"/>
</dbReference>
<comment type="similarity">
    <text evidence="1">Belongs to the Gfo/Idh/MocA family.</text>
</comment>
<dbReference type="RefSeq" id="WP_189827112.1">
    <property type="nucleotide sequence ID" value="NZ_BMVC01000018.1"/>
</dbReference>
<dbReference type="GO" id="GO:0000166">
    <property type="term" value="F:nucleotide binding"/>
    <property type="evidence" value="ECO:0007669"/>
    <property type="project" value="InterPro"/>
</dbReference>
<accession>A0A918X5X2</accession>
<dbReference type="PANTHER" id="PTHR22604">
    <property type="entry name" value="OXIDOREDUCTASES"/>
    <property type="match status" value="1"/>
</dbReference>
<dbReference type="InterPro" id="IPR036291">
    <property type="entry name" value="NAD(P)-bd_dom_sf"/>
</dbReference>
<organism evidence="5 6">
    <name type="scientific">Streptomyces finlayi</name>
    <dbReference type="NCBI Taxonomy" id="67296"/>
    <lineage>
        <taxon>Bacteria</taxon>
        <taxon>Bacillati</taxon>
        <taxon>Actinomycetota</taxon>
        <taxon>Actinomycetes</taxon>
        <taxon>Kitasatosporales</taxon>
        <taxon>Streptomycetaceae</taxon>
        <taxon>Streptomyces</taxon>
    </lineage>
</organism>
<dbReference type="SUPFAM" id="SSF51735">
    <property type="entry name" value="NAD(P)-binding Rossmann-fold domains"/>
    <property type="match status" value="1"/>
</dbReference>
<feature type="domain" description="GFO/IDH/MocA-like oxidoreductase" evidence="4">
    <location>
        <begin position="141"/>
        <end position="255"/>
    </location>
</feature>
<keyword evidence="2" id="KW-0560">Oxidoreductase</keyword>
<evidence type="ECO:0000256" key="1">
    <source>
        <dbReference type="ARBA" id="ARBA00010928"/>
    </source>
</evidence>
<dbReference type="GO" id="GO:0016491">
    <property type="term" value="F:oxidoreductase activity"/>
    <property type="evidence" value="ECO:0007669"/>
    <property type="project" value="UniProtKB-KW"/>
</dbReference>
<evidence type="ECO:0000256" key="2">
    <source>
        <dbReference type="ARBA" id="ARBA00023002"/>
    </source>
</evidence>
<sequence>MAVPSEAAGGPLRLGVLGCAGFARRRMLPAMAAHPGVRIRAVASRSAQRAAATAAPFGARPVTGYRELLADPALDAVYLPLPAALHAHWVEAALSAGKHVLAEKPLTTDPEQTRALLARARSLGLVLHENTLFVHHGQHAVVRRLLAEGAIGELRALHAAFTVPALAPGDIRYAPDLGGGCLADIGLYPVRAAVHLLGTGLEVVGAVLSSAAGQRVETSGAALLRRADGVTAQLTFGMEHAYRSRYELWGSEGRITVDRAFTPAADHRPGLLVERADGIETLTLPAEDQAAAALTAFADSVRDGKDGAGNEADLLAQADLLARIRHTAGLGAVA</sequence>
<proteinExistence type="inferred from homology"/>
<evidence type="ECO:0000259" key="4">
    <source>
        <dbReference type="Pfam" id="PF22725"/>
    </source>
</evidence>
<dbReference type="Proteomes" id="UP000638353">
    <property type="component" value="Unassembled WGS sequence"/>
</dbReference>
<dbReference type="Gene3D" id="3.30.360.10">
    <property type="entry name" value="Dihydrodipicolinate Reductase, domain 2"/>
    <property type="match status" value="1"/>
</dbReference>
<dbReference type="PANTHER" id="PTHR22604:SF105">
    <property type="entry name" value="TRANS-1,2-DIHYDROBENZENE-1,2-DIOL DEHYDROGENASE"/>
    <property type="match status" value="1"/>
</dbReference>
<name>A0A918X5X2_9ACTN</name>
<dbReference type="InterPro" id="IPR055170">
    <property type="entry name" value="GFO_IDH_MocA-like_dom"/>
</dbReference>
<comment type="caution">
    <text evidence="5">The sequence shown here is derived from an EMBL/GenBank/DDBJ whole genome shotgun (WGS) entry which is preliminary data.</text>
</comment>
<feature type="domain" description="Gfo/Idh/MocA-like oxidoreductase N-terminal" evidence="3">
    <location>
        <begin position="13"/>
        <end position="130"/>
    </location>
</feature>
<gene>
    <name evidence="5" type="ORF">GCM10010334_69770</name>
</gene>
<dbReference type="SUPFAM" id="SSF55347">
    <property type="entry name" value="Glyceraldehyde-3-phosphate dehydrogenase-like, C-terminal domain"/>
    <property type="match status" value="1"/>
</dbReference>
<evidence type="ECO:0000259" key="3">
    <source>
        <dbReference type="Pfam" id="PF01408"/>
    </source>
</evidence>
<dbReference type="Pfam" id="PF22725">
    <property type="entry name" value="GFO_IDH_MocA_C3"/>
    <property type="match status" value="1"/>
</dbReference>
<evidence type="ECO:0000313" key="6">
    <source>
        <dbReference type="Proteomes" id="UP000638353"/>
    </source>
</evidence>
<evidence type="ECO:0000313" key="5">
    <source>
        <dbReference type="EMBL" id="GHD12564.1"/>
    </source>
</evidence>